<accession>A0A2J6S4Y7</accession>
<dbReference type="SUPFAM" id="SSF110296">
    <property type="entry name" value="Oligoxyloglucan reducing end-specific cellobiohydrolase"/>
    <property type="match status" value="1"/>
</dbReference>
<sequence>MASPWSLATPNGILTKGSLAGAPANQEFGELPPQFQAGAVGALLQLDDVTTLVSTPTSGVWALNSKDNSSKSLSHDWIRPEITCLAQGSDLKRTQLHLFAGGGKLGTATLWQTTFVSGAAFNEWKPVNFGTVAVGTINSICITNGFIFLASDGGIFWSFVHTSPGGVYDFKPAVDNTNSGITRWSSVISVPVLDLTTQAEIRAGPWLNKSSLSGLFRGTLESGTLTINKDPDGTIDVESFRVLLAKCESQPGNQVAVIGGQAFTPQQQGIGAVWRRSVDTDPWMEAGDILTNVPGRRLTEGGICGFIQDGAGAVAIHATNPKLVAIGWADSYFISNDGASTWIRISTTGDNIAPGIHGIEILSEGNLLLATNRGFYSTTDNGATHSSVANQNFPNLQFEDGSFDSVTAGLAVSTWNGASSVYCNLHDGEQLWRPLDDWFIDSDSSHQSVTFVRNGQLIDSLDTISSRRMDPFGRPPGWTSMEAKVATDPSETAATFALWVHWEAVDVPVSMSQTFDGSALVAVGFDQREVFGVFNGPDSDVHGSTLTISQLFVLSEAIPPDNGNISAIASPDGQAIFFVTDSGSFYRATPKIPGKPRVPGVAWTAGTWTLTNITSTGGPALTHVSARFNDTVYAVASTNGLILRLDGTMVKTLSFPFPAISSFLSIPSENGMLVISTPDPGPGNVLQSLDKGVTWTDISNGLPASAHPVAIRHTREPGGASLLNLFTSGWSLWTKFLHPVHLNSIRQVKISGGKMGINFHGNNAEITFPSQTAKLDSAASVAEFKVSRNIDQVKVYLTVRLEYSGVDDSVKVTYGAFLNNFDSGNKGYAEGLVFVLAPGSSQYIDIYVQGVDDSSDNANCNFLISN</sequence>
<dbReference type="Proteomes" id="UP000235786">
    <property type="component" value="Unassembled WGS sequence"/>
</dbReference>
<organism evidence="1 2">
    <name type="scientific">Hyaloscypha variabilis (strain UAMH 11265 / GT02V1 / F)</name>
    <name type="common">Meliniomyces variabilis</name>
    <dbReference type="NCBI Taxonomy" id="1149755"/>
    <lineage>
        <taxon>Eukaryota</taxon>
        <taxon>Fungi</taxon>
        <taxon>Dikarya</taxon>
        <taxon>Ascomycota</taxon>
        <taxon>Pezizomycotina</taxon>
        <taxon>Leotiomycetes</taxon>
        <taxon>Helotiales</taxon>
        <taxon>Hyaloscyphaceae</taxon>
        <taxon>Hyaloscypha</taxon>
        <taxon>Hyaloscypha variabilis</taxon>
    </lineage>
</organism>
<dbReference type="InterPro" id="IPR015943">
    <property type="entry name" value="WD40/YVTN_repeat-like_dom_sf"/>
</dbReference>
<reference evidence="1 2" key="1">
    <citation type="submission" date="2016-04" db="EMBL/GenBank/DDBJ databases">
        <title>A degradative enzymes factory behind the ericoid mycorrhizal symbiosis.</title>
        <authorList>
            <consortium name="DOE Joint Genome Institute"/>
            <person name="Martino E."/>
            <person name="Morin E."/>
            <person name="Grelet G."/>
            <person name="Kuo A."/>
            <person name="Kohler A."/>
            <person name="Daghino S."/>
            <person name="Barry K."/>
            <person name="Choi C."/>
            <person name="Cichocki N."/>
            <person name="Clum A."/>
            <person name="Copeland A."/>
            <person name="Hainaut M."/>
            <person name="Haridas S."/>
            <person name="Labutti K."/>
            <person name="Lindquist E."/>
            <person name="Lipzen A."/>
            <person name="Khouja H.-R."/>
            <person name="Murat C."/>
            <person name="Ohm R."/>
            <person name="Olson A."/>
            <person name="Spatafora J."/>
            <person name="Veneault-Fourrey C."/>
            <person name="Henrissat B."/>
            <person name="Grigoriev I."/>
            <person name="Martin F."/>
            <person name="Perotto S."/>
        </authorList>
    </citation>
    <scope>NUCLEOTIDE SEQUENCE [LARGE SCALE GENOMIC DNA]</scope>
    <source>
        <strain evidence="1 2">F</strain>
    </source>
</reference>
<protein>
    <submittedName>
        <fullName evidence="1">Uncharacterized protein</fullName>
    </submittedName>
</protein>
<proteinExistence type="predicted"/>
<dbReference type="OrthoDB" id="10579067at2759"/>
<name>A0A2J6S4Y7_HYAVF</name>
<keyword evidence="2" id="KW-1185">Reference proteome</keyword>
<dbReference type="Gene3D" id="2.130.10.10">
    <property type="entry name" value="YVTN repeat-like/Quinoprotein amine dehydrogenase"/>
    <property type="match status" value="1"/>
</dbReference>
<dbReference type="EMBL" id="KZ613940">
    <property type="protein sequence ID" value="PMD45825.1"/>
    <property type="molecule type" value="Genomic_DNA"/>
</dbReference>
<evidence type="ECO:0000313" key="2">
    <source>
        <dbReference type="Proteomes" id="UP000235786"/>
    </source>
</evidence>
<gene>
    <name evidence="1" type="ORF">L207DRAFT_578727</name>
</gene>
<dbReference type="AlphaFoldDB" id="A0A2J6S4Y7"/>
<evidence type="ECO:0000313" key="1">
    <source>
        <dbReference type="EMBL" id="PMD45825.1"/>
    </source>
</evidence>